<dbReference type="HOGENOM" id="CLU_033323_8_4_9"/>
<dbReference type="eggNOG" id="COG0406">
    <property type="taxonomic scope" value="Bacteria"/>
</dbReference>
<dbReference type="InterPro" id="IPR050275">
    <property type="entry name" value="PGM_Phosphatase"/>
</dbReference>
<dbReference type="InterPro" id="IPR003094">
    <property type="entry name" value="6Pfruct_kin"/>
</dbReference>
<gene>
    <name evidence="4" type="ordered locus">Desru_1955</name>
</gene>
<name>F6DUS4_DESRL</name>
<feature type="binding site" evidence="3">
    <location>
        <position position="59"/>
    </location>
    <ligand>
        <name>substrate</name>
    </ligand>
</feature>
<proteinExistence type="predicted"/>
<dbReference type="PROSITE" id="PS00175">
    <property type="entry name" value="PG_MUTASE"/>
    <property type="match status" value="1"/>
</dbReference>
<dbReference type="GO" id="GO:0043755">
    <property type="term" value="F:alpha-ribazole phosphatase activity"/>
    <property type="evidence" value="ECO:0007669"/>
    <property type="project" value="UniProtKB-UniRule"/>
</dbReference>
<sequence length="204" mass="23242">MRTRIYLVRHGETDWNSGGKFQGHSDIPLSDKGREQAKRLAKRLKNVDIHGIYSSDLCRARETAEIAAKPHQLTVQTMTDLREINFGGWEGLTYQEITEKFGESYSCWSENPLMTRIPFGESLQDMVDRCSRAMQALILEHPGETLLIVAHGGVIRTIVGTSLGINMNLYWKLKVDHVSLSILEYHGWDKAILELYNETCHINP</sequence>
<dbReference type="STRING" id="696281.Desru_1955"/>
<dbReference type="InterPro" id="IPR017578">
    <property type="entry name" value="Ribazole_CobC"/>
</dbReference>
<keyword evidence="5" id="KW-1185">Reference proteome</keyword>
<dbReference type="Pfam" id="PF00300">
    <property type="entry name" value="His_Phos_1"/>
    <property type="match status" value="1"/>
</dbReference>
<evidence type="ECO:0000256" key="2">
    <source>
        <dbReference type="PIRSR" id="PIRSR613078-1"/>
    </source>
</evidence>
<evidence type="ECO:0000313" key="5">
    <source>
        <dbReference type="Proteomes" id="UP000009234"/>
    </source>
</evidence>
<dbReference type="SMART" id="SM00855">
    <property type="entry name" value="PGAM"/>
    <property type="match status" value="1"/>
</dbReference>
<reference evidence="4 5" key="2">
    <citation type="journal article" date="2012" name="Stand. Genomic Sci.">
        <title>Complete genome sequence of the sulfate-reducing firmicute Desulfotomaculum ruminis type strain (DL(T)).</title>
        <authorList>
            <person name="Spring S."/>
            <person name="Visser M."/>
            <person name="Lu M."/>
            <person name="Copeland A."/>
            <person name="Lapidus A."/>
            <person name="Lucas S."/>
            <person name="Cheng J.F."/>
            <person name="Han C."/>
            <person name="Tapia R."/>
            <person name="Goodwin L.A."/>
            <person name="Pitluck S."/>
            <person name="Ivanova N."/>
            <person name="Land M."/>
            <person name="Hauser L."/>
            <person name="Larimer F."/>
            <person name="Rohde M."/>
            <person name="Goker M."/>
            <person name="Detter J.C."/>
            <person name="Kyrpides N.C."/>
            <person name="Woyke T."/>
            <person name="Schaap P.J."/>
            <person name="Plugge C.M."/>
            <person name="Muyzer G."/>
            <person name="Kuever J."/>
            <person name="Pereira I.A."/>
            <person name="Parshina S.N."/>
            <person name="Bernier-Latmani R."/>
            <person name="Stams A.J."/>
            <person name="Klenk H.P."/>
        </authorList>
    </citation>
    <scope>NUCLEOTIDE SEQUENCE [LARGE SCALE GENOMIC DNA]</scope>
    <source>
        <strain evidence="5">ATCC 23193 / DSM 2154 / NCIB 8452 / DL</strain>
    </source>
</reference>
<dbReference type="GO" id="GO:0005524">
    <property type="term" value="F:ATP binding"/>
    <property type="evidence" value="ECO:0007669"/>
    <property type="project" value="InterPro"/>
</dbReference>
<dbReference type="SUPFAM" id="SSF53254">
    <property type="entry name" value="Phosphoglycerate mutase-like"/>
    <property type="match status" value="1"/>
</dbReference>
<dbReference type="InterPro" id="IPR001345">
    <property type="entry name" value="PG/BPGM_mutase_AS"/>
</dbReference>
<reference evidence="5" key="1">
    <citation type="submission" date="2011-05" db="EMBL/GenBank/DDBJ databases">
        <title>Complete sequence of Desulfotomaculum ruminis DSM 2154.</title>
        <authorList>
            <person name="Lucas S."/>
            <person name="Copeland A."/>
            <person name="Lapidus A."/>
            <person name="Cheng J.-F."/>
            <person name="Goodwin L."/>
            <person name="Pitluck S."/>
            <person name="Lu M."/>
            <person name="Detter J.C."/>
            <person name="Han C."/>
            <person name="Tapia R."/>
            <person name="Land M."/>
            <person name="Hauser L."/>
            <person name="Kyrpides N."/>
            <person name="Ivanova N."/>
            <person name="Mikhailova N."/>
            <person name="Pagani I."/>
            <person name="Stams A.J.M."/>
            <person name="Plugge C.M."/>
            <person name="Muyzer G."/>
            <person name="Kuever J."/>
            <person name="Parshina S.N."/>
            <person name="Ivanova A.E."/>
            <person name="Nazina T.N."/>
            <person name="Brambilla E."/>
            <person name="Spring S."/>
            <person name="Klenk H.-P."/>
            <person name="Woyke T."/>
        </authorList>
    </citation>
    <scope>NUCLEOTIDE SEQUENCE [LARGE SCALE GENOMIC DNA]</scope>
    <source>
        <strain evidence="5">ATCC 23193 / DSM 2154 / NCIB 8452 / DL</strain>
    </source>
</reference>
<dbReference type="InterPro" id="IPR013078">
    <property type="entry name" value="His_Pase_superF_clade-1"/>
</dbReference>
<dbReference type="OrthoDB" id="9781415at2"/>
<dbReference type="InterPro" id="IPR029033">
    <property type="entry name" value="His_PPase_superfam"/>
</dbReference>
<dbReference type="PANTHER" id="PTHR48100">
    <property type="entry name" value="BROAD-SPECIFICITY PHOSPHATASE YOR283W-RELATED"/>
    <property type="match status" value="1"/>
</dbReference>
<dbReference type="EC" id="3.1.3.73" evidence="1"/>
<feature type="binding site" evidence="3">
    <location>
        <begin position="9"/>
        <end position="16"/>
    </location>
    <ligand>
        <name>substrate</name>
    </ligand>
</feature>
<dbReference type="CDD" id="cd07067">
    <property type="entry name" value="HP_PGM_like"/>
    <property type="match status" value="1"/>
</dbReference>
<dbReference type="PRINTS" id="PR00991">
    <property type="entry name" value="6PFRUCTKNASE"/>
</dbReference>
<evidence type="ECO:0000256" key="1">
    <source>
        <dbReference type="NCBIfam" id="TIGR03162"/>
    </source>
</evidence>
<dbReference type="Proteomes" id="UP000009234">
    <property type="component" value="Chromosome"/>
</dbReference>
<evidence type="ECO:0000313" key="4">
    <source>
        <dbReference type="EMBL" id="AEG60212.1"/>
    </source>
</evidence>
<feature type="active site" description="Proton donor/acceptor" evidence="2">
    <location>
        <position position="83"/>
    </location>
</feature>
<dbReference type="RefSeq" id="WP_013841974.1">
    <property type="nucleotide sequence ID" value="NC_015589.1"/>
</dbReference>
<organism evidence="4 5">
    <name type="scientific">Desulforamulus ruminis (strain ATCC 23193 / DSM 2154 / NCIMB 8452 / DL)</name>
    <name type="common">Desulfotomaculum ruminis</name>
    <dbReference type="NCBI Taxonomy" id="696281"/>
    <lineage>
        <taxon>Bacteria</taxon>
        <taxon>Bacillati</taxon>
        <taxon>Bacillota</taxon>
        <taxon>Clostridia</taxon>
        <taxon>Eubacteriales</taxon>
        <taxon>Peptococcaceae</taxon>
        <taxon>Desulforamulus</taxon>
    </lineage>
</organism>
<protein>
    <recommendedName>
        <fullName evidence="1">Alpha-ribazole phosphatase</fullName>
        <ecNumber evidence="1">3.1.3.73</ecNumber>
    </recommendedName>
</protein>
<dbReference type="Gene3D" id="3.40.50.1240">
    <property type="entry name" value="Phosphoglycerate mutase-like"/>
    <property type="match status" value="1"/>
</dbReference>
<evidence type="ECO:0000256" key="3">
    <source>
        <dbReference type="PIRSR" id="PIRSR613078-2"/>
    </source>
</evidence>
<dbReference type="EMBL" id="CP002780">
    <property type="protein sequence ID" value="AEG60212.1"/>
    <property type="molecule type" value="Genomic_DNA"/>
</dbReference>
<dbReference type="AlphaFoldDB" id="F6DUS4"/>
<dbReference type="KEGG" id="dru:Desru_1955"/>
<dbReference type="NCBIfam" id="TIGR03162">
    <property type="entry name" value="ribazole_cobC"/>
    <property type="match status" value="1"/>
</dbReference>
<accession>F6DUS4</accession>
<dbReference type="GO" id="GO:0009236">
    <property type="term" value="P:cobalamin biosynthetic process"/>
    <property type="evidence" value="ECO:0007669"/>
    <property type="project" value="UniProtKB-UniRule"/>
</dbReference>
<feature type="active site" description="Tele-phosphohistidine intermediate" evidence="2">
    <location>
        <position position="10"/>
    </location>
</feature>
<dbReference type="GO" id="GO:0006003">
    <property type="term" value="P:fructose 2,6-bisphosphate metabolic process"/>
    <property type="evidence" value="ECO:0007669"/>
    <property type="project" value="InterPro"/>
</dbReference>